<accession>A0A8I4A3S6</accession>
<reference evidence="1 2" key="1">
    <citation type="submission" date="2009-03" db="EMBL/GenBank/DDBJ databases">
        <authorList>
            <person name="Warren W."/>
            <person name="Ye L."/>
            <person name="Minx P."/>
            <person name="Worley K."/>
            <person name="Gibbs R."/>
            <person name="Wilson R.K."/>
        </authorList>
    </citation>
    <scope>NUCLEOTIDE SEQUENCE [LARGE SCALE GENOMIC DNA]</scope>
</reference>
<dbReference type="OMA" id="CEGTEEY"/>
<protein>
    <submittedName>
        <fullName evidence="1">Uncharacterized protein</fullName>
    </submittedName>
</protein>
<organism evidence="1 2">
    <name type="scientific">Callithrix jacchus</name>
    <name type="common">White-tufted-ear marmoset</name>
    <name type="synonym">Simia Jacchus</name>
    <dbReference type="NCBI Taxonomy" id="9483"/>
    <lineage>
        <taxon>Eukaryota</taxon>
        <taxon>Metazoa</taxon>
        <taxon>Chordata</taxon>
        <taxon>Craniata</taxon>
        <taxon>Vertebrata</taxon>
        <taxon>Euteleostomi</taxon>
        <taxon>Mammalia</taxon>
        <taxon>Eutheria</taxon>
        <taxon>Euarchontoglires</taxon>
        <taxon>Primates</taxon>
        <taxon>Haplorrhini</taxon>
        <taxon>Platyrrhini</taxon>
        <taxon>Cebidae</taxon>
        <taxon>Callitrichinae</taxon>
        <taxon>Callithrix</taxon>
        <taxon>Callithrix</taxon>
    </lineage>
</organism>
<sequence>MFLSSSFSACWAFLPKVHIQIAGILISEKAELQTALAHRQRASRQKEGESEDLASSLQYSWQDAGELEWALFAFTTWQKKADRVIPTTCPIPWQPAFSDGGASLKFPSAGWSVLPEGSMGHFLLLVCVFVRGSLTNTTVFESAAVGKLGVLWGTSTGRRALRPSAWPALTWLWPLPSPR</sequence>
<dbReference type="GeneTree" id="ENSGT00530000062932"/>
<dbReference type="AlphaFoldDB" id="A0A8I4A3S6"/>
<dbReference type="InterPro" id="IPR024858">
    <property type="entry name" value="GOLGA"/>
</dbReference>
<keyword evidence="2" id="KW-1185">Reference proteome</keyword>
<evidence type="ECO:0000313" key="1">
    <source>
        <dbReference type="Ensembl" id="ENSCJAP00000088081.1"/>
    </source>
</evidence>
<dbReference type="GO" id="GO:0005801">
    <property type="term" value="C:cis-Golgi network"/>
    <property type="evidence" value="ECO:0007669"/>
    <property type="project" value="TreeGrafter"/>
</dbReference>
<reference evidence="1" key="3">
    <citation type="submission" date="2025-09" db="UniProtKB">
        <authorList>
            <consortium name="Ensembl"/>
        </authorList>
    </citation>
    <scope>IDENTIFICATION</scope>
</reference>
<dbReference type="GO" id="GO:0000137">
    <property type="term" value="C:Golgi cis cisterna"/>
    <property type="evidence" value="ECO:0007669"/>
    <property type="project" value="TreeGrafter"/>
</dbReference>
<reference evidence="1" key="2">
    <citation type="submission" date="2025-08" db="UniProtKB">
        <authorList>
            <consortium name="Ensembl"/>
        </authorList>
    </citation>
    <scope>IDENTIFICATION</scope>
</reference>
<proteinExistence type="predicted"/>
<evidence type="ECO:0000313" key="2">
    <source>
        <dbReference type="Proteomes" id="UP000008225"/>
    </source>
</evidence>
<dbReference type="PANTHER" id="PTHR10881">
    <property type="entry name" value="GOLGIN SUBFAMILY A MEMBER-RELATED"/>
    <property type="match status" value="1"/>
</dbReference>
<name>A0A8I4A3S6_CALJA</name>
<dbReference type="PANTHER" id="PTHR10881:SF46">
    <property type="entry name" value="GOLGIN SUBFAMILY A MEMBER 2"/>
    <property type="match status" value="1"/>
</dbReference>
<dbReference type="GO" id="GO:0007030">
    <property type="term" value="P:Golgi organization"/>
    <property type="evidence" value="ECO:0007669"/>
    <property type="project" value="TreeGrafter"/>
</dbReference>
<dbReference type="Proteomes" id="UP000008225">
    <property type="component" value="Chromosome 9"/>
</dbReference>
<dbReference type="GO" id="GO:0032580">
    <property type="term" value="C:Golgi cisterna membrane"/>
    <property type="evidence" value="ECO:0007669"/>
    <property type="project" value="TreeGrafter"/>
</dbReference>
<dbReference type="Ensembl" id="ENSCJAT00000134556.1">
    <property type="protein sequence ID" value="ENSCJAP00000088081.1"/>
    <property type="gene ID" value="ENSCJAG00000082439.1"/>
</dbReference>